<dbReference type="Proteomes" id="UP000242180">
    <property type="component" value="Unassembled WGS sequence"/>
</dbReference>
<sequence>MAVFGKRKENQHLEEHLQRVFEAARNEGQDDIANQVHGLLCQLLQTKVDQCLRSLQPQEALAYAKQHVEIAPPHNGFSLLSKTYCILAYYREAEALARCGLLKVTLDHREAMQHFIHTARVHYAKRRDPVHHLPAEIMAGIMQYILQERITCLGVSRNWRHRLQLLPIWQTLEVVKWLPRQERNAHCMRTVLRPELRNIVWASNVSLCWFLSKLTQHQCNRIQKLGTCSIAF</sequence>
<dbReference type="OrthoDB" id="2235165at2759"/>
<evidence type="ECO:0000313" key="1">
    <source>
        <dbReference type="EMBL" id="ORY89966.1"/>
    </source>
</evidence>
<dbReference type="InParanoid" id="A0A1X2GZJ5"/>
<accession>A0A1X2GZJ5</accession>
<comment type="caution">
    <text evidence="1">The sequence shown here is derived from an EMBL/GenBank/DDBJ whole genome shotgun (WGS) entry which is preliminary data.</text>
</comment>
<name>A0A1X2GZJ5_SYNRA</name>
<evidence type="ECO:0000313" key="2">
    <source>
        <dbReference type="Proteomes" id="UP000242180"/>
    </source>
</evidence>
<evidence type="ECO:0008006" key="3">
    <source>
        <dbReference type="Google" id="ProtNLM"/>
    </source>
</evidence>
<keyword evidence="2" id="KW-1185">Reference proteome</keyword>
<gene>
    <name evidence="1" type="ORF">BCR43DRAFT_499774</name>
</gene>
<dbReference type="AlphaFoldDB" id="A0A1X2GZJ5"/>
<proteinExistence type="predicted"/>
<protein>
    <recommendedName>
        <fullName evidence="3">F-box domain-containing protein</fullName>
    </recommendedName>
</protein>
<reference evidence="1 2" key="1">
    <citation type="submission" date="2016-07" db="EMBL/GenBank/DDBJ databases">
        <title>Pervasive Adenine N6-methylation of Active Genes in Fungi.</title>
        <authorList>
            <consortium name="DOE Joint Genome Institute"/>
            <person name="Mondo S.J."/>
            <person name="Dannebaum R.O."/>
            <person name="Kuo R.C."/>
            <person name="Labutti K."/>
            <person name="Haridas S."/>
            <person name="Kuo A."/>
            <person name="Salamov A."/>
            <person name="Ahrendt S.R."/>
            <person name="Lipzen A."/>
            <person name="Sullivan W."/>
            <person name="Andreopoulos W.B."/>
            <person name="Clum A."/>
            <person name="Lindquist E."/>
            <person name="Daum C."/>
            <person name="Ramamoorthy G.K."/>
            <person name="Gryganskyi A."/>
            <person name="Culley D."/>
            <person name="Magnuson J.K."/>
            <person name="James T.Y."/>
            <person name="O'Malley M.A."/>
            <person name="Stajich J.E."/>
            <person name="Spatafora J.W."/>
            <person name="Visel A."/>
            <person name="Grigoriev I.V."/>
        </authorList>
    </citation>
    <scope>NUCLEOTIDE SEQUENCE [LARGE SCALE GENOMIC DNA]</scope>
    <source>
        <strain evidence="1 2">NRRL 2496</strain>
    </source>
</reference>
<organism evidence="1 2">
    <name type="scientific">Syncephalastrum racemosum</name>
    <name type="common">Filamentous fungus</name>
    <dbReference type="NCBI Taxonomy" id="13706"/>
    <lineage>
        <taxon>Eukaryota</taxon>
        <taxon>Fungi</taxon>
        <taxon>Fungi incertae sedis</taxon>
        <taxon>Mucoromycota</taxon>
        <taxon>Mucoromycotina</taxon>
        <taxon>Mucoromycetes</taxon>
        <taxon>Mucorales</taxon>
        <taxon>Syncephalastraceae</taxon>
        <taxon>Syncephalastrum</taxon>
    </lineage>
</organism>
<dbReference type="EMBL" id="MCGN01000013">
    <property type="protein sequence ID" value="ORY89966.1"/>
    <property type="molecule type" value="Genomic_DNA"/>
</dbReference>